<feature type="transmembrane region" description="Helical" evidence="4">
    <location>
        <begin position="46"/>
        <end position="66"/>
    </location>
</feature>
<proteinExistence type="predicted"/>
<dbReference type="SUPFAM" id="SSF46894">
    <property type="entry name" value="C-terminal effector domain of the bipartite response regulators"/>
    <property type="match status" value="1"/>
</dbReference>
<feature type="transmembrane region" description="Helical" evidence="4">
    <location>
        <begin position="78"/>
        <end position="99"/>
    </location>
</feature>
<comment type="caution">
    <text evidence="6">The sequence shown here is derived from an EMBL/GenBank/DDBJ whole genome shotgun (WGS) entry which is preliminary data.</text>
</comment>
<dbReference type="PRINTS" id="PR00038">
    <property type="entry name" value="HTHLUXR"/>
</dbReference>
<evidence type="ECO:0000313" key="6">
    <source>
        <dbReference type="EMBL" id="MCI2242469.1"/>
    </source>
</evidence>
<evidence type="ECO:0000256" key="3">
    <source>
        <dbReference type="ARBA" id="ARBA00023163"/>
    </source>
</evidence>
<evidence type="ECO:0000256" key="1">
    <source>
        <dbReference type="ARBA" id="ARBA00023015"/>
    </source>
</evidence>
<feature type="transmembrane region" description="Helical" evidence="4">
    <location>
        <begin position="344"/>
        <end position="366"/>
    </location>
</feature>
<sequence length="464" mass="48737">MDLKLPATPDPALRSIPFAFLGVGFARAWVALLFANPVVAVPSVGMSSHMMFDAAYVAVALVAMALGRRLVPLGGHPALGAGALGLMLASTALALGAAGEGLAPVGAAASALGGAGFLLFSLLNVEACATLSTLRVVLCFSAAYVLGGFLAFLGNGMAPLQLAVLLAVLPAVACACVRAAFRSIPEAERPHRVFPRFSYPWKLYALMALYSFAYGLRQMQMTAGAGRGSTYVTVLVSGAVFLSAWFFADRVALIKVSRAPMLFMICGFLLVPAQSVLGNAVSSYLISASYTLMHVFMLVLLCSMARKSGVPAPVLVAPLYAAQLLTMAGVAVDEGLGALGMSAVAQSTASAVIVAVLVALITLLLLSERRWDSHWTVALDDGSLEEASRREEALAERCAEVSAASGLSPREDEILRLLAQKRTMAAIARDLYIAEGTVKAHVRHIYEKTGINTRKELYELLGVD</sequence>
<keyword evidence="4" id="KW-1133">Transmembrane helix</keyword>
<dbReference type="InterPro" id="IPR016032">
    <property type="entry name" value="Sig_transdc_resp-reg_C-effctor"/>
</dbReference>
<feature type="transmembrane region" description="Helical" evidence="4">
    <location>
        <begin position="12"/>
        <end position="34"/>
    </location>
</feature>
<dbReference type="PROSITE" id="PS50043">
    <property type="entry name" value="HTH_LUXR_2"/>
    <property type="match status" value="1"/>
</dbReference>
<keyword evidence="1" id="KW-0805">Transcription regulation</keyword>
<dbReference type="Pfam" id="PF00196">
    <property type="entry name" value="GerE"/>
    <property type="match status" value="1"/>
</dbReference>
<keyword evidence="4" id="KW-0472">Membrane</keyword>
<feature type="transmembrane region" description="Helical" evidence="4">
    <location>
        <begin position="160"/>
        <end position="181"/>
    </location>
</feature>
<feature type="transmembrane region" description="Helical" evidence="4">
    <location>
        <begin position="229"/>
        <end position="247"/>
    </location>
</feature>
<evidence type="ECO:0000313" key="7">
    <source>
        <dbReference type="Proteomes" id="UP001430755"/>
    </source>
</evidence>
<feature type="transmembrane region" description="Helical" evidence="4">
    <location>
        <begin position="259"/>
        <end position="277"/>
    </location>
</feature>
<feature type="transmembrane region" description="Helical" evidence="4">
    <location>
        <begin position="201"/>
        <end position="217"/>
    </location>
</feature>
<dbReference type="EMBL" id="JAJMLW010000003">
    <property type="protein sequence ID" value="MCI2242469.1"/>
    <property type="molecule type" value="Genomic_DNA"/>
</dbReference>
<feature type="transmembrane region" description="Helical" evidence="4">
    <location>
        <begin position="314"/>
        <end position="332"/>
    </location>
</feature>
<dbReference type="Proteomes" id="UP001430755">
    <property type="component" value="Unassembled WGS sequence"/>
</dbReference>
<feature type="transmembrane region" description="Helical" evidence="4">
    <location>
        <begin position="283"/>
        <end position="302"/>
    </location>
</feature>
<keyword evidence="4" id="KW-0812">Transmembrane</keyword>
<protein>
    <submittedName>
        <fullName evidence="6">Helix-turn-helix transcriptional regulator</fullName>
    </submittedName>
</protein>
<dbReference type="InterPro" id="IPR000792">
    <property type="entry name" value="Tscrpt_reg_LuxR_C"/>
</dbReference>
<dbReference type="PANTHER" id="PTHR44688:SF16">
    <property type="entry name" value="DNA-BINDING TRANSCRIPTIONAL ACTIVATOR DEVR_DOSR"/>
    <property type="match status" value="1"/>
</dbReference>
<organism evidence="6 7">
    <name type="scientific">Adlercreutzia faecimuris</name>
    <dbReference type="NCBI Taxonomy" id="2897341"/>
    <lineage>
        <taxon>Bacteria</taxon>
        <taxon>Bacillati</taxon>
        <taxon>Actinomycetota</taxon>
        <taxon>Coriobacteriia</taxon>
        <taxon>Eggerthellales</taxon>
        <taxon>Eggerthellaceae</taxon>
        <taxon>Adlercreutzia</taxon>
    </lineage>
</organism>
<keyword evidence="2" id="KW-0238">DNA-binding</keyword>
<keyword evidence="3" id="KW-0804">Transcription</keyword>
<accession>A0ABS9WI38</accession>
<feature type="transmembrane region" description="Helical" evidence="4">
    <location>
        <begin position="136"/>
        <end position="154"/>
    </location>
</feature>
<dbReference type="CDD" id="cd06170">
    <property type="entry name" value="LuxR_C_like"/>
    <property type="match status" value="1"/>
</dbReference>
<feature type="transmembrane region" description="Helical" evidence="4">
    <location>
        <begin position="105"/>
        <end position="124"/>
    </location>
</feature>
<evidence type="ECO:0000256" key="4">
    <source>
        <dbReference type="SAM" id="Phobius"/>
    </source>
</evidence>
<dbReference type="PANTHER" id="PTHR44688">
    <property type="entry name" value="DNA-BINDING TRANSCRIPTIONAL ACTIVATOR DEVR_DOSR"/>
    <property type="match status" value="1"/>
</dbReference>
<dbReference type="SMART" id="SM00421">
    <property type="entry name" value="HTH_LUXR"/>
    <property type="match status" value="1"/>
</dbReference>
<keyword evidence="7" id="KW-1185">Reference proteome</keyword>
<dbReference type="RefSeq" id="WP_242165768.1">
    <property type="nucleotide sequence ID" value="NZ_JAJMLW010000003.1"/>
</dbReference>
<gene>
    <name evidence="6" type="ORF">LPT13_08905</name>
</gene>
<dbReference type="InterPro" id="IPR036388">
    <property type="entry name" value="WH-like_DNA-bd_sf"/>
</dbReference>
<reference evidence="6" key="1">
    <citation type="submission" date="2021-11" db="EMBL/GenBank/DDBJ databases">
        <title>A Novel Adlercreutzia Species, isolated from a Allomyrina dichotoma larva feces.</title>
        <authorList>
            <person name="Suh M.K."/>
        </authorList>
    </citation>
    <scope>NUCLEOTIDE SEQUENCE</scope>
    <source>
        <strain evidence="6">JBNU-10</strain>
    </source>
</reference>
<name>A0ABS9WI38_9ACTN</name>
<dbReference type="Gene3D" id="1.10.10.10">
    <property type="entry name" value="Winged helix-like DNA-binding domain superfamily/Winged helix DNA-binding domain"/>
    <property type="match status" value="1"/>
</dbReference>
<feature type="domain" description="HTH luxR-type" evidence="5">
    <location>
        <begin position="400"/>
        <end position="464"/>
    </location>
</feature>
<evidence type="ECO:0000256" key="2">
    <source>
        <dbReference type="ARBA" id="ARBA00023125"/>
    </source>
</evidence>
<evidence type="ECO:0000259" key="5">
    <source>
        <dbReference type="PROSITE" id="PS50043"/>
    </source>
</evidence>